<keyword evidence="4 6" id="KW-0862">Zinc</keyword>
<accession>A0AAW4L9E4</accession>
<evidence type="ECO:0000256" key="2">
    <source>
        <dbReference type="ARBA" id="ARBA00022723"/>
    </source>
</evidence>
<comment type="similarity">
    <text evidence="6">Belongs to the peptidase M48 family.</text>
</comment>
<name>A0AAW4L9E4_9BACT</name>
<evidence type="ECO:0000256" key="1">
    <source>
        <dbReference type="ARBA" id="ARBA00022670"/>
    </source>
</evidence>
<dbReference type="Gene3D" id="3.30.2010.10">
    <property type="entry name" value="Metalloproteases ('zincins'), catalytic domain"/>
    <property type="match status" value="1"/>
</dbReference>
<dbReference type="PANTHER" id="PTHR22726:SF24">
    <property type="entry name" value="M48 FAMILY METALLOPEPTIDASE"/>
    <property type="match status" value="1"/>
</dbReference>
<proteinExistence type="inferred from homology"/>
<dbReference type="CDD" id="cd07331">
    <property type="entry name" value="M48C_Oma1_like"/>
    <property type="match status" value="1"/>
</dbReference>
<dbReference type="Proteomes" id="UP000811899">
    <property type="component" value="Unassembled WGS sequence"/>
</dbReference>
<dbReference type="PANTHER" id="PTHR22726">
    <property type="entry name" value="METALLOENDOPEPTIDASE OMA1"/>
    <property type="match status" value="1"/>
</dbReference>
<comment type="cofactor">
    <cofactor evidence="6">
        <name>Zn(2+)</name>
        <dbReference type="ChEBI" id="CHEBI:29105"/>
    </cofactor>
    <text evidence="6">Binds 1 zinc ion per subunit.</text>
</comment>
<sequence length="265" mass="28903">MAMRNLLLLTLLLLVTGCSTVPITGRSQLNLIPASTMLSMSAQEYGTFIKGNKPSANKEQAQLVKRVGTRIQGAVERYFAERGMAAKLADYRWEFNLVEDSQVNAWCMPGGKVVVYTGMLPVSQNEDGLAVVMGHEIAHAIAEHGNERMSQGMLAQLGGVALAEALAAKPAATKQLWMTAFGAGAQYGAILPFSRLQENEADHLGLVFMAMAGYDPNQATSFWQRMASQKGGKAQPEFFSTHPADATRIENIKRLIPEVSRQYPR</sequence>
<dbReference type="InterPro" id="IPR001915">
    <property type="entry name" value="Peptidase_M48"/>
</dbReference>
<reference evidence="8 9" key="1">
    <citation type="submission" date="2021-05" db="EMBL/GenBank/DDBJ databases">
        <title>The draft genome of Geobacter pelophilus DSM 12255.</title>
        <authorList>
            <person name="Xu Z."/>
            <person name="Masuda Y."/>
            <person name="Itoh H."/>
            <person name="Senoo K."/>
        </authorList>
    </citation>
    <scope>NUCLEOTIDE SEQUENCE [LARGE SCALE GENOMIC DNA]</scope>
    <source>
        <strain evidence="8 9">DSM 12255</strain>
    </source>
</reference>
<comment type="caution">
    <text evidence="8">The sequence shown here is derived from an EMBL/GenBank/DDBJ whole genome shotgun (WGS) entry which is preliminary data.</text>
</comment>
<keyword evidence="3 6" id="KW-0378">Hydrolase</keyword>
<evidence type="ECO:0000256" key="4">
    <source>
        <dbReference type="ARBA" id="ARBA00022833"/>
    </source>
</evidence>
<gene>
    <name evidence="8" type="ORF">KI809_15315</name>
</gene>
<keyword evidence="5 6" id="KW-0482">Metalloprotease</keyword>
<dbReference type="GO" id="GO:0046872">
    <property type="term" value="F:metal ion binding"/>
    <property type="evidence" value="ECO:0007669"/>
    <property type="project" value="UniProtKB-KW"/>
</dbReference>
<organism evidence="8 9">
    <name type="scientific">Geoanaerobacter pelophilus</name>
    <dbReference type="NCBI Taxonomy" id="60036"/>
    <lineage>
        <taxon>Bacteria</taxon>
        <taxon>Pseudomonadati</taxon>
        <taxon>Thermodesulfobacteriota</taxon>
        <taxon>Desulfuromonadia</taxon>
        <taxon>Geobacterales</taxon>
        <taxon>Geobacteraceae</taxon>
        <taxon>Geoanaerobacter</taxon>
    </lineage>
</organism>
<keyword evidence="2" id="KW-0479">Metal-binding</keyword>
<evidence type="ECO:0000256" key="3">
    <source>
        <dbReference type="ARBA" id="ARBA00022801"/>
    </source>
</evidence>
<dbReference type="GO" id="GO:0051603">
    <property type="term" value="P:proteolysis involved in protein catabolic process"/>
    <property type="evidence" value="ECO:0007669"/>
    <property type="project" value="TreeGrafter"/>
</dbReference>
<evidence type="ECO:0000259" key="7">
    <source>
        <dbReference type="Pfam" id="PF01435"/>
    </source>
</evidence>
<protein>
    <submittedName>
        <fullName evidence="8">M48 family metallopeptidase</fullName>
    </submittedName>
</protein>
<keyword evidence="9" id="KW-1185">Reference proteome</keyword>
<evidence type="ECO:0000313" key="9">
    <source>
        <dbReference type="Proteomes" id="UP000811899"/>
    </source>
</evidence>
<keyword evidence="1 6" id="KW-0645">Protease</keyword>
<evidence type="ECO:0000256" key="5">
    <source>
        <dbReference type="ARBA" id="ARBA00023049"/>
    </source>
</evidence>
<dbReference type="EMBL" id="JAHCVJ010000006">
    <property type="protein sequence ID" value="MBT0665678.1"/>
    <property type="molecule type" value="Genomic_DNA"/>
</dbReference>
<dbReference type="AlphaFoldDB" id="A0AAW4L9E4"/>
<dbReference type="InterPro" id="IPR051156">
    <property type="entry name" value="Mito/Outer_Membr_Metalloprot"/>
</dbReference>
<dbReference type="GO" id="GO:0004222">
    <property type="term" value="F:metalloendopeptidase activity"/>
    <property type="evidence" value="ECO:0007669"/>
    <property type="project" value="InterPro"/>
</dbReference>
<evidence type="ECO:0000313" key="8">
    <source>
        <dbReference type="EMBL" id="MBT0665678.1"/>
    </source>
</evidence>
<dbReference type="Pfam" id="PF01435">
    <property type="entry name" value="Peptidase_M48"/>
    <property type="match status" value="1"/>
</dbReference>
<evidence type="ECO:0000256" key="6">
    <source>
        <dbReference type="RuleBase" id="RU003983"/>
    </source>
</evidence>
<feature type="domain" description="Peptidase M48" evidence="7">
    <location>
        <begin position="72"/>
        <end position="254"/>
    </location>
</feature>
<dbReference type="GO" id="GO:0016020">
    <property type="term" value="C:membrane"/>
    <property type="evidence" value="ECO:0007669"/>
    <property type="project" value="TreeGrafter"/>
</dbReference>
<dbReference type="PROSITE" id="PS51257">
    <property type="entry name" value="PROKAR_LIPOPROTEIN"/>
    <property type="match status" value="1"/>
</dbReference>
<dbReference type="RefSeq" id="WP_214172448.1">
    <property type="nucleotide sequence ID" value="NZ_JAHCVJ010000006.1"/>
</dbReference>